<dbReference type="InterPro" id="IPR011047">
    <property type="entry name" value="Quinoprotein_ADH-like_sf"/>
</dbReference>
<protein>
    <submittedName>
        <fullName evidence="11">WD40 repeat-like protein</fullName>
    </submittedName>
</protein>
<dbReference type="EMBL" id="ML213611">
    <property type="protein sequence ID" value="TFK36968.1"/>
    <property type="molecule type" value="Genomic_DNA"/>
</dbReference>
<evidence type="ECO:0000313" key="11">
    <source>
        <dbReference type="EMBL" id="TFK36968.1"/>
    </source>
</evidence>
<dbReference type="InterPro" id="IPR001680">
    <property type="entry name" value="WD40_rpt"/>
</dbReference>
<name>A0A5C3LYL2_9AGAR</name>
<dbReference type="SMART" id="SM00320">
    <property type="entry name" value="WD40"/>
    <property type="match status" value="5"/>
</dbReference>
<feature type="compositionally biased region" description="Polar residues" evidence="9">
    <location>
        <begin position="912"/>
        <end position="925"/>
    </location>
</feature>
<evidence type="ECO:0000256" key="5">
    <source>
        <dbReference type="ARBA" id="ARBA00022737"/>
    </source>
</evidence>
<feature type="region of interest" description="Disordered" evidence="9">
    <location>
        <begin position="912"/>
        <end position="967"/>
    </location>
</feature>
<keyword evidence="2" id="KW-0690">Ribosome biogenesis</keyword>
<dbReference type="Pfam" id="PF23869">
    <property type="entry name" value="Beta-prop_WDR75_1st"/>
    <property type="match status" value="1"/>
</dbReference>
<feature type="compositionally biased region" description="Basic and acidic residues" evidence="9">
    <location>
        <begin position="44"/>
        <end position="55"/>
    </location>
</feature>
<dbReference type="PANTHER" id="PTHR44215:SF1">
    <property type="entry name" value="WD REPEAT-CONTAINING PROTEIN 75"/>
    <property type="match status" value="1"/>
</dbReference>
<evidence type="ECO:0000256" key="4">
    <source>
        <dbReference type="ARBA" id="ARBA00022574"/>
    </source>
</evidence>
<evidence type="ECO:0000256" key="6">
    <source>
        <dbReference type="ARBA" id="ARBA00023163"/>
    </source>
</evidence>
<keyword evidence="12" id="KW-1185">Reference proteome</keyword>
<reference evidence="11 12" key="1">
    <citation type="journal article" date="2019" name="Nat. Ecol. Evol.">
        <title>Megaphylogeny resolves global patterns of mushroom evolution.</title>
        <authorList>
            <person name="Varga T."/>
            <person name="Krizsan K."/>
            <person name="Foldi C."/>
            <person name="Dima B."/>
            <person name="Sanchez-Garcia M."/>
            <person name="Sanchez-Ramirez S."/>
            <person name="Szollosi G.J."/>
            <person name="Szarkandi J.G."/>
            <person name="Papp V."/>
            <person name="Albert L."/>
            <person name="Andreopoulos W."/>
            <person name="Angelini C."/>
            <person name="Antonin V."/>
            <person name="Barry K.W."/>
            <person name="Bougher N.L."/>
            <person name="Buchanan P."/>
            <person name="Buyck B."/>
            <person name="Bense V."/>
            <person name="Catcheside P."/>
            <person name="Chovatia M."/>
            <person name="Cooper J."/>
            <person name="Damon W."/>
            <person name="Desjardin D."/>
            <person name="Finy P."/>
            <person name="Geml J."/>
            <person name="Haridas S."/>
            <person name="Hughes K."/>
            <person name="Justo A."/>
            <person name="Karasinski D."/>
            <person name="Kautmanova I."/>
            <person name="Kiss B."/>
            <person name="Kocsube S."/>
            <person name="Kotiranta H."/>
            <person name="LaButti K.M."/>
            <person name="Lechner B.E."/>
            <person name="Liimatainen K."/>
            <person name="Lipzen A."/>
            <person name="Lukacs Z."/>
            <person name="Mihaltcheva S."/>
            <person name="Morgado L.N."/>
            <person name="Niskanen T."/>
            <person name="Noordeloos M.E."/>
            <person name="Ohm R.A."/>
            <person name="Ortiz-Santana B."/>
            <person name="Ovrebo C."/>
            <person name="Racz N."/>
            <person name="Riley R."/>
            <person name="Savchenko A."/>
            <person name="Shiryaev A."/>
            <person name="Soop K."/>
            <person name="Spirin V."/>
            <person name="Szebenyi C."/>
            <person name="Tomsovsky M."/>
            <person name="Tulloss R.E."/>
            <person name="Uehling J."/>
            <person name="Grigoriev I.V."/>
            <person name="Vagvolgyi C."/>
            <person name="Papp T."/>
            <person name="Martin F.M."/>
            <person name="Miettinen O."/>
            <person name="Hibbett D.S."/>
            <person name="Nagy L.G."/>
        </authorList>
    </citation>
    <scope>NUCLEOTIDE SEQUENCE [LARGE SCALE GENOMIC DNA]</scope>
    <source>
        <strain evidence="11 12">CBS 166.37</strain>
    </source>
</reference>
<evidence type="ECO:0000256" key="8">
    <source>
        <dbReference type="PROSITE-ProRule" id="PRU00221"/>
    </source>
</evidence>
<dbReference type="OrthoDB" id="4096at2759"/>
<evidence type="ECO:0000256" key="7">
    <source>
        <dbReference type="ARBA" id="ARBA00023242"/>
    </source>
</evidence>
<evidence type="ECO:0000259" key="10">
    <source>
        <dbReference type="Pfam" id="PF23769"/>
    </source>
</evidence>
<keyword evidence="7" id="KW-0539">Nucleus</keyword>
<feature type="compositionally biased region" description="Polar residues" evidence="9">
    <location>
        <begin position="937"/>
        <end position="956"/>
    </location>
</feature>
<dbReference type="Gene3D" id="2.130.10.10">
    <property type="entry name" value="YVTN repeat-like/Quinoprotein amine dehydrogenase"/>
    <property type="match status" value="3"/>
</dbReference>
<organism evidence="11 12">
    <name type="scientific">Crucibulum laeve</name>
    <dbReference type="NCBI Taxonomy" id="68775"/>
    <lineage>
        <taxon>Eukaryota</taxon>
        <taxon>Fungi</taxon>
        <taxon>Dikarya</taxon>
        <taxon>Basidiomycota</taxon>
        <taxon>Agaricomycotina</taxon>
        <taxon>Agaricomycetes</taxon>
        <taxon>Agaricomycetidae</taxon>
        <taxon>Agaricales</taxon>
        <taxon>Agaricineae</taxon>
        <taxon>Nidulariaceae</taxon>
        <taxon>Crucibulum</taxon>
    </lineage>
</organism>
<dbReference type="InterPro" id="IPR015943">
    <property type="entry name" value="WD40/YVTN_repeat-like_dom_sf"/>
</dbReference>
<dbReference type="AlphaFoldDB" id="A0A5C3LYL2"/>
<keyword evidence="3" id="KW-0698">rRNA processing</keyword>
<feature type="repeat" description="WD" evidence="8">
    <location>
        <begin position="313"/>
        <end position="354"/>
    </location>
</feature>
<feature type="region of interest" description="Disordered" evidence="9">
    <location>
        <begin position="1"/>
        <end position="70"/>
    </location>
</feature>
<evidence type="ECO:0000313" key="12">
    <source>
        <dbReference type="Proteomes" id="UP000308652"/>
    </source>
</evidence>
<dbReference type="Pfam" id="PF23769">
    <property type="entry name" value="Beta-prop_WDR75_2nd"/>
    <property type="match status" value="1"/>
</dbReference>
<keyword evidence="6" id="KW-0804">Transcription</keyword>
<dbReference type="GO" id="GO:2000234">
    <property type="term" value="P:positive regulation of rRNA processing"/>
    <property type="evidence" value="ECO:0007669"/>
    <property type="project" value="TreeGrafter"/>
</dbReference>
<dbReference type="GO" id="GO:0003723">
    <property type="term" value="F:RNA binding"/>
    <property type="evidence" value="ECO:0007669"/>
    <property type="project" value="InterPro"/>
</dbReference>
<dbReference type="SUPFAM" id="SSF50978">
    <property type="entry name" value="WD40 repeat-like"/>
    <property type="match status" value="2"/>
</dbReference>
<dbReference type="InterPro" id="IPR053826">
    <property type="entry name" value="WDR75"/>
</dbReference>
<dbReference type="InterPro" id="IPR057644">
    <property type="entry name" value="Beta-prop_WDR75_2nd"/>
</dbReference>
<evidence type="ECO:0000256" key="2">
    <source>
        <dbReference type="ARBA" id="ARBA00022517"/>
    </source>
</evidence>
<dbReference type="InterPro" id="IPR036322">
    <property type="entry name" value="WD40_repeat_dom_sf"/>
</dbReference>
<dbReference type="GO" id="GO:0006364">
    <property type="term" value="P:rRNA processing"/>
    <property type="evidence" value="ECO:0007669"/>
    <property type="project" value="UniProtKB-KW"/>
</dbReference>
<dbReference type="Proteomes" id="UP000308652">
    <property type="component" value="Unassembled WGS sequence"/>
</dbReference>
<feature type="compositionally biased region" description="Polar residues" evidence="9">
    <location>
        <begin position="56"/>
        <end position="70"/>
    </location>
</feature>
<dbReference type="STRING" id="68775.A0A5C3LYL2"/>
<comment type="subcellular location">
    <subcellularLocation>
        <location evidence="1">Nucleus</location>
        <location evidence="1">Nucleolus</location>
    </subcellularLocation>
</comment>
<evidence type="ECO:0000256" key="1">
    <source>
        <dbReference type="ARBA" id="ARBA00004604"/>
    </source>
</evidence>
<dbReference type="GO" id="GO:0045943">
    <property type="term" value="P:positive regulation of transcription by RNA polymerase I"/>
    <property type="evidence" value="ECO:0007669"/>
    <property type="project" value="InterPro"/>
</dbReference>
<dbReference type="PROSITE" id="PS50082">
    <property type="entry name" value="WD_REPEATS_2"/>
    <property type="match status" value="1"/>
</dbReference>
<sequence>MAASIPSQPYTSPHTQKPHTRPEKTSKSKKGKGKENLPGVASKHSTEDSSGKRTTESTWNWTSLTDPSSSRVPPIYTKDGSYFFALVGSSVKIHSVATGQVVSTLTAPRHSGAKVSPDTLTSAVINPANAFQLITGCLDGRLMIWDYMDAVLLQTIDVAQPIHFICAHADFKDSVFVAASRPGKSRGNDNNAVVLHISLKSRSSSSQKSYSTPSEVTPVGKMRSPSGLAISSNGAWLVAVGSHKVYIARTSALSAGFTKYVSPECLTCLAFHPLEEYFATGDRKGNVRLWYCLNDDLAIHARGVEKRTQTTSLHWHAHAVSSVAFTANGAYLLSGGEEAVLVIWQLHTGKKEFVPRIGAPISTISTSRLNGGEEEYLLGLVDATYTFVSAGKLKITRCYSRVKIDPTVSDMSSSSSKPTPLAVHSVTSTLILPSSHPSSLQIYAPSSSTLVAEIEVSPSNRVSRRDEKAIEPSRVERTVISASGRWMATIDARENDDGFRPEVYLKVWAWDSGTSSWVLNTRIDRPHGLHRVTDMSFSPSKTENQLLHLVTTGADGYVKLWRLRGSKVTGNNQEFWLLRSSFSFRSEIANSISWARDGSLLVLSLGPYVALYDPVTNSLRETLTSPECQSTRLVKFIGSGGRYVAIAGRRKLLMWDIISRSVRWHYVSPFNIEVIVPHPDEETFAVFYNASATSDALLNTKVAIFSAASSTPTNVRSVPFDLRSVAWYAPSHNPNSFSFVGVTGRWSIVVFGDNIRPRQEEGSTAQGISAITTPQRRTMFQDIFGKSAFNDLPIDTIVSTPKSVHALDSPKERQAVFDAPAYLMPPLHSFFQPMMATFLEARITDTSVIELETDDEDVDMEEDSHDLIVRTQRARTVDKKELDLLTNLFRTHSITDDRAEINGILNGSARSKINGTSRHSVSPVSSRAKINGIPSKQVATAQPAATLSPSIASSPATIGKKRKKSLG</sequence>
<proteinExistence type="predicted"/>
<gene>
    <name evidence="11" type="ORF">BDQ12DRAFT_686168</name>
</gene>
<accession>A0A5C3LYL2</accession>
<keyword evidence="4 8" id="KW-0853">WD repeat</keyword>
<dbReference type="PANTHER" id="PTHR44215">
    <property type="entry name" value="WD REPEAT-CONTAINING PROTEIN 75"/>
    <property type="match status" value="1"/>
</dbReference>
<dbReference type="GO" id="GO:0032040">
    <property type="term" value="C:small-subunit processome"/>
    <property type="evidence" value="ECO:0007669"/>
    <property type="project" value="InterPro"/>
</dbReference>
<dbReference type="PROSITE" id="PS50294">
    <property type="entry name" value="WD_REPEATS_REGION"/>
    <property type="match status" value="1"/>
</dbReference>
<evidence type="ECO:0000256" key="9">
    <source>
        <dbReference type="SAM" id="MobiDB-lite"/>
    </source>
</evidence>
<dbReference type="SUPFAM" id="SSF50998">
    <property type="entry name" value="Quinoprotein alcohol dehydrogenase-like"/>
    <property type="match status" value="1"/>
</dbReference>
<feature type="compositionally biased region" description="Polar residues" evidence="9">
    <location>
        <begin position="1"/>
        <end position="15"/>
    </location>
</feature>
<feature type="domain" description="WD repeat-containing protein 75 second beta-propeller" evidence="10">
    <location>
        <begin position="423"/>
        <end position="697"/>
    </location>
</feature>
<keyword evidence="5" id="KW-0677">Repeat</keyword>
<evidence type="ECO:0000256" key="3">
    <source>
        <dbReference type="ARBA" id="ARBA00022552"/>
    </source>
</evidence>